<accession>A0A7W9FMH9</accession>
<dbReference type="PANTHER" id="PTHR33692">
    <property type="entry name" value="RIBOSOME MATURATION FACTOR RIMM"/>
    <property type="match status" value="1"/>
</dbReference>
<comment type="similarity">
    <text evidence="5">Belongs to the RimM family.</text>
</comment>
<organism evidence="9 10">
    <name type="scientific">Prosthecomicrobium pneumaticum</name>
    <dbReference type="NCBI Taxonomy" id="81895"/>
    <lineage>
        <taxon>Bacteria</taxon>
        <taxon>Pseudomonadati</taxon>
        <taxon>Pseudomonadota</taxon>
        <taxon>Alphaproteobacteria</taxon>
        <taxon>Hyphomicrobiales</taxon>
        <taxon>Kaistiaceae</taxon>
        <taxon>Prosthecomicrobium</taxon>
    </lineage>
</organism>
<dbReference type="GO" id="GO:0042274">
    <property type="term" value="P:ribosomal small subunit biogenesis"/>
    <property type="evidence" value="ECO:0007669"/>
    <property type="project" value="UniProtKB-UniRule"/>
</dbReference>
<dbReference type="Gene3D" id="2.40.30.60">
    <property type="entry name" value="RimM"/>
    <property type="match status" value="1"/>
</dbReference>
<comment type="function">
    <text evidence="5">An accessory protein needed during the final step in the assembly of 30S ribosomal subunit, possibly for assembly of the head region. Essential for efficient processing of 16S rRNA. May be needed both before and after RbfA during the maturation of 16S rRNA. It has affinity for free ribosomal 30S subunits but not for 70S ribosomes.</text>
</comment>
<evidence type="ECO:0000256" key="2">
    <source>
        <dbReference type="ARBA" id="ARBA00022517"/>
    </source>
</evidence>
<dbReference type="PANTHER" id="PTHR33692:SF1">
    <property type="entry name" value="RIBOSOME MATURATION FACTOR RIMM"/>
    <property type="match status" value="1"/>
</dbReference>
<dbReference type="Pfam" id="PF01782">
    <property type="entry name" value="RimM"/>
    <property type="match status" value="1"/>
</dbReference>
<keyword evidence="4 5" id="KW-0143">Chaperone</keyword>
<feature type="domain" description="RimM N-terminal" evidence="7">
    <location>
        <begin position="15"/>
        <end position="92"/>
    </location>
</feature>
<evidence type="ECO:0000256" key="6">
    <source>
        <dbReference type="SAM" id="MobiDB-lite"/>
    </source>
</evidence>
<evidence type="ECO:0000313" key="9">
    <source>
        <dbReference type="EMBL" id="MBB5753432.1"/>
    </source>
</evidence>
<dbReference type="HAMAP" id="MF_00014">
    <property type="entry name" value="Ribosome_mat_RimM"/>
    <property type="match status" value="1"/>
</dbReference>
<dbReference type="Gene3D" id="2.30.30.240">
    <property type="entry name" value="PRC-barrel domain"/>
    <property type="match status" value="1"/>
</dbReference>
<keyword evidence="10" id="KW-1185">Reference proteome</keyword>
<evidence type="ECO:0000256" key="5">
    <source>
        <dbReference type="HAMAP-Rule" id="MF_00014"/>
    </source>
</evidence>
<proteinExistence type="inferred from homology"/>
<evidence type="ECO:0000313" key="10">
    <source>
        <dbReference type="Proteomes" id="UP000523821"/>
    </source>
</evidence>
<evidence type="ECO:0000256" key="3">
    <source>
        <dbReference type="ARBA" id="ARBA00022552"/>
    </source>
</evidence>
<dbReference type="InterPro" id="IPR009000">
    <property type="entry name" value="Transl_B-barrel_sf"/>
</dbReference>
<gene>
    <name evidence="5" type="primary">rimM</name>
    <name evidence="9" type="ORF">GGQ63_002502</name>
</gene>
<feature type="region of interest" description="Disordered" evidence="6">
    <location>
        <begin position="167"/>
        <end position="196"/>
    </location>
</feature>
<dbReference type="GO" id="GO:0005840">
    <property type="term" value="C:ribosome"/>
    <property type="evidence" value="ECO:0007669"/>
    <property type="project" value="InterPro"/>
</dbReference>
<dbReference type="GO" id="GO:0006364">
    <property type="term" value="P:rRNA processing"/>
    <property type="evidence" value="ECO:0007669"/>
    <property type="project" value="UniProtKB-UniRule"/>
</dbReference>
<dbReference type="NCBIfam" id="TIGR02273">
    <property type="entry name" value="16S_RimM"/>
    <property type="match status" value="1"/>
</dbReference>
<feature type="compositionally biased region" description="Acidic residues" evidence="6">
    <location>
        <begin position="178"/>
        <end position="189"/>
    </location>
</feature>
<dbReference type="SUPFAM" id="SSF50346">
    <property type="entry name" value="PRC-barrel domain"/>
    <property type="match status" value="1"/>
</dbReference>
<comment type="domain">
    <text evidence="5">The PRC barrel domain binds ribosomal protein uS19.</text>
</comment>
<dbReference type="SUPFAM" id="SSF50447">
    <property type="entry name" value="Translation proteins"/>
    <property type="match status" value="1"/>
</dbReference>
<dbReference type="InterPro" id="IPR036976">
    <property type="entry name" value="RimM_N_sf"/>
</dbReference>
<name>A0A7W9FMH9_9HYPH</name>
<dbReference type="InterPro" id="IPR027275">
    <property type="entry name" value="PRC-brl_dom"/>
</dbReference>
<evidence type="ECO:0000259" key="8">
    <source>
        <dbReference type="Pfam" id="PF05239"/>
    </source>
</evidence>
<dbReference type="Pfam" id="PF05239">
    <property type="entry name" value="PRC"/>
    <property type="match status" value="1"/>
</dbReference>
<evidence type="ECO:0000256" key="4">
    <source>
        <dbReference type="ARBA" id="ARBA00023186"/>
    </source>
</evidence>
<dbReference type="AlphaFoldDB" id="A0A7W9FMH9"/>
<reference evidence="9 10" key="1">
    <citation type="submission" date="2020-08" db="EMBL/GenBank/DDBJ databases">
        <title>Genomic Encyclopedia of Type Strains, Phase IV (KMG-IV): sequencing the most valuable type-strain genomes for metagenomic binning, comparative biology and taxonomic classification.</title>
        <authorList>
            <person name="Goeker M."/>
        </authorList>
    </citation>
    <scope>NUCLEOTIDE SEQUENCE [LARGE SCALE GENOMIC DNA]</scope>
    <source>
        <strain evidence="9 10">DSM 16268</strain>
    </source>
</reference>
<keyword evidence="2 5" id="KW-0690">Ribosome biogenesis</keyword>
<evidence type="ECO:0000256" key="1">
    <source>
        <dbReference type="ARBA" id="ARBA00022490"/>
    </source>
</evidence>
<dbReference type="EMBL" id="JACHOO010000005">
    <property type="protein sequence ID" value="MBB5753432.1"/>
    <property type="molecule type" value="Genomic_DNA"/>
</dbReference>
<comment type="caution">
    <text evidence="9">The sequence shown here is derived from an EMBL/GenBank/DDBJ whole genome shotgun (WGS) entry which is preliminary data.</text>
</comment>
<evidence type="ECO:0000259" key="7">
    <source>
        <dbReference type="Pfam" id="PF01782"/>
    </source>
</evidence>
<protein>
    <recommendedName>
        <fullName evidence="5">Ribosome maturation factor RimM</fullName>
    </recommendedName>
</protein>
<dbReference type="InterPro" id="IPR002676">
    <property type="entry name" value="RimM_N"/>
</dbReference>
<dbReference type="InterPro" id="IPR011033">
    <property type="entry name" value="PRC_barrel-like_sf"/>
</dbReference>
<comment type="subcellular location">
    <subcellularLocation>
        <location evidence="5">Cytoplasm</location>
    </subcellularLocation>
</comment>
<sequence>MSGHPGRIMGERILVGRIGAAHGVRGEVKVKPFTEDPATLARLGPLETGDGRKLAIAGIRPQGDGFVARITGVADRNAAEALRNLDLFVDRAALPAIEAEDEFYYADLVGLAAVTVDGTALGRVVAIQDFGAGDLVEIEPPGGGTTRFLPFTRAIVPVVDIAGGRIVVAPPEESEARPEDEDEGEDPGATDEGPAP</sequence>
<dbReference type="InterPro" id="IPR011961">
    <property type="entry name" value="RimM"/>
</dbReference>
<dbReference type="GO" id="GO:0043022">
    <property type="term" value="F:ribosome binding"/>
    <property type="evidence" value="ECO:0007669"/>
    <property type="project" value="InterPro"/>
</dbReference>
<keyword evidence="3 5" id="KW-0698">rRNA processing</keyword>
<dbReference type="Proteomes" id="UP000523821">
    <property type="component" value="Unassembled WGS sequence"/>
</dbReference>
<dbReference type="GO" id="GO:0005737">
    <property type="term" value="C:cytoplasm"/>
    <property type="evidence" value="ECO:0007669"/>
    <property type="project" value="UniProtKB-SubCell"/>
</dbReference>
<keyword evidence="1 5" id="KW-0963">Cytoplasm</keyword>
<comment type="subunit">
    <text evidence="5">Binds ribosomal protein uS19.</text>
</comment>
<feature type="domain" description="PRC-barrel" evidence="8">
    <location>
        <begin position="100"/>
        <end position="173"/>
    </location>
</feature>